<dbReference type="EMBL" id="AGNL01002517">
    <property type="protein sequence ID" value="EJK76132.1"/>
    <property type="molecule type" value="Genomic_DNA"/>
</dbReference>
<feature type="compositionally biased region" description="Low complexity" evidence="2">
    <location>
        <begin position="269"/>
        <end position="288"/>
    </location>
</feature>
<feature type="region of interest" description="Disordered" evidence="2">
    <location>
        <begin position="263"/>
        <end position="293"/>
    </location>
</feature>
<evidence type="ECO:0000313" key="4">
    <source>
        <dbReference type="Proteomes" id="UP000266841"/>
    </source>
</evidence>
<comment type="caution">
    <text evidence="3">The sequence shown here is derived from an EMBL/GenBank/DDBJ whole genome shotgun (WGS) entry which is preliminary data.</text>
</comment>
<dbReference type="Proteomes" id="UP000266841">
    <property type="component" value="Unassembled WGS sequence"/>
</dbReference>
<feature type="compositionally biased region" description="Basic and acidic residues" evidence="2">
    <location>
        <begin position="561"/>
        <end position="570"/>
    </location>
</feature>
<feature type="compositionally biased region" description="Acidic residues" evidence="2">
    <location>
        <begin position="58"/>
        <end position="79"/>
    </location>
</feature>
<evidence type="ECO:0000313" key="3">
    <source>
        <dbReference type="EMBL" id="EJK76132.1"/>
    </source>
</evidence>
<dbReference type="AlphaFoldDB" id="K0TQJ0"/>
<feature type="coiled-coil region" evidence="1">
    <location>
        <begin position="193"/>
        <end position="241"/>
    </location>
</feature>
<reference evidence="3 4" key="1">
    <citation type="journal article" date="2012" name="Genome Biol.">
        <title>Genome and low-iron response of an oceanic diatom adapted to chronic iron limitation.</title>
        <authorList>
            <person name="Lommer M."/>
            <person name="Specht M."/>
            <person name="Roy A.S."/>
            <person name="Kraemer L."/>
            <person name="Andreson R."/>
            <person name="Gutowska M.A."/>
            <person name="Wolf J."/>
            <person name="Bergner S.V."/>
            <person name="Schilhabel M.B."/>
            <person name="Klostermeier U.C."/>
            <person name="Beiko R.G."/>
            <person name="Rosenstiel P."/>
            <person name="Hippler M."/>
            <person name="Laroche J."/>
        </authorList>
    </citation>
    <scope>NUCLEOTIDE SEQUENCE [LARGE SCALE GENOMIC DNA]</scope>
    <source>
        <strain evidence="3 4">CCMP1005</strain>
    </source>
</reference>
<feature type="compositionally biased region" description="Polar residues" evidence="2">
    <location>
        <begin position="132"/>
        <end position="141"/>
    </location>
</feature>
<gene>
    <name evidence="3" type="ORF">THAOC_02120</name>
</gene>
<feature type="region of interest" description="Disordered" evidence="2">
    <location>
        <begin position="706"/>
        <end position="763"/>
    </location>
</feature>
<protein>
    <submittedName>
        <fullName evidence="3">Uncharacterized protein</fullName>
    </submittedName>
</protein>
<feature type="region of interest" description="Disordered" evidence="2">
    <location>
        <begin position="561"/>
        <end position="587"/>
    </location>
</feature>
<name>K0TQJ0_THAOC</name>
<keyword evidence="1" id="KW-0175">Coiled coil</keyword>
<feature type="region of interest" description="Disordered" evidence="2">
    <location>
        <begin position="1"/>
        <end position="169"/>
    </location>
</feature>
<keyword evidence="4" id="KW-1185">Reference proteome</keyword>
<accession>K0TQJ0</accession>
<feature type="compositionally biased region" description="Polar residues" evidence="2">
    <location>
        <begin position="1"/>
        <end position="27"/>
    </location>
</feature>
<sequence length="798" mass="88595">MPTTRARSANAAAQGQINEQENLQPQNPVEEGEVREAQAEQADLPDQGRTNQRRESAQDEGVEVETVNEDAEGLSDEEFIGTVAEVANSFDSASTLEEQLGDSLDLEPQLDTETPQPAAPAPTPTGRRTQGDPSTPTYSQDASARPPSPPSEVRVEPREGEQASTDIRQPQAATAEAFMGEEAPRPVATSQERQTLRNIIASLKRQQVQLKHERLQAEYERRRLADEAERLEEDQLRHMRRSTINQPIGAATLRVGREDVFNQPQAHTSQSQHRSDLSSSSHSSDSSSTVASEIDLNTKQGRSLEAQFNNELVSPPIEDLNPGAARRILKAVGQRISSTNQKVQKAAMAPFLVETKSGTVNVLTSPAVATEDEILQHIERTNKRGGAVSQFQIWHSTAMTNSVTGTAADDLEDHEDLYTFPRTIAGDPSTTLPTMQATAMPRAFWQAAHQGKSTSTQLADITERMSNNAITTLIASQGDLKGISRKMSELHKDAKSIGPGAMAVWNNPNTERHVVSAVATFCKKKSDDQTAQFANAWISNNKGKDKGILDFLKDVKEEMSTHMANDEPAPKQRYRRVRGPVSDDPRDETETVFMRAEYDGLAGKTKFVPMTQINPNAPTNLFNDWYEADANTTTNHLPELMRAGNEAYHHMFHTGNTHRWYRKTDNDKNEIHVACYSRAGPSGVYFKKKPGDRGYEGPRKTFVKIDNKWKPLNSTTPRDTSSRTHRRSNANERRTSHSNNNYSRHNRGHQGRYSGNGNRDRYNRPQAHSAVRINPGLEGRFQASIKACTSNKAKPMNI</sequence>
<proteinExistence type="predicted"/>
<evidence type="ECO:0000256" key="2">
    <source>
        <dbReference type="SAM" id="MobiDB-lite"/>
    </source>
</evidence>
<evidence type="ECO:0000256" key="1">
    <source>
        <dbReference type="SAM" id="Coils"/>
    </source>
</evidence>
<organism evidence="3 4">
    <name type="scientific">Thalassiosira oceanica</name>
    <name type="common">Marine diatom</name>
    <dbReference type="NCBI Taxonomy" id="159749"/>
    <lineage>
        <taxon>Eukaryota</taxon>
        <taxon>Sar</taxon>
        <taxon>Stramenopiles</taxon>
        <taxon>Ochrophyta</taxon>
        <taxon>Bacillariophyta</taxon>
        <taxon>Coscinodiscophyceae</taxon>
        <taxon>Thalassiosirophycidae</taxon>
        <taxon>Thalassiosirales</taxon>
        <taxon>Thalassiosiraceae</taxon>
        <taxon>Thalassiosira</taxon>
    </lineage>
</organism>